<dbReference type="InterPro" id="IPR034660">
    <property type="entry name" value="DinB/YfiT-like"/>
</dbReference>
<sequence length="117" mass="13280">MQLQLQPQELRRLVGSLTNEQAHFAYASGKWTIKEMLVHVIDTERIFAYRALRIARGDQQPLAGFDQDEYVPNSGANERSLESILKEYDAVRAATLSLFESFQPAAYDRMGSQVDSL</sequence>
<dbReference type="EMBL" id="CP095061">
    <property type="protein sequence ID" value="UOQ68494.1"/>
    <property type="molecule type" value="Genomic_DNA"/>
</dbReference>
<evidence type="ECO:0000313" key="3">
    <source>
        <dbReference type="Proteomes" id="UP000830401"/>
    </source>
</evidence>
<dbReference type="Pfam" id="PF12867">
    <property type="entry name" value="DinB_2"/>
    <property type="match status" value="1"/>
</dbReference>
<keyword evidence="3" id="KW-1185">Reference proteome</keyword>
<evidence type="ECO:0000259" key="1">
    <source>
        <dbReference type="Pfam" id="PF12867"/>
    </source>
</evidence>
<evidence type="ECO:0000313" key="2">
    <source>
        <dbReference type="EMBL" id="UOQ68494.1"/>
    </source>
</evidence>
<protein>
    <submittedName>
        <fullName evidence="2">DinB family protein</fullName>
    </submittedName>
</protein>
<dbReference type="Proteomes" id="UP000830401">
    <property type="component" value="Chromosome"/>
</dbReference>
<feature type="domain" description="DinB-like" evidence="1">
    <location>
        <begin position="2"/>
        <end position="110"/>
    </location>
</feature>
<name>A0ABY4GD54_9BACT</name>
<organism evidence="2 3">
    <name type="scientific">Hymenobacter volaticus</name>
    <dbReference type="NCBI Taxonomy" id="2932254"/>
    <lineage>
        <taxon>Bacteria</taxon>
        <taxon>Pseudomonadati</taxon>
        <taxon>Bacteroidota</taxon>
        <taxon>Cytophagia</taxon>
        <taxon>Cytophagales</taxon>
        <taxon>Hymenobacteraceae</taxon>
        <taxon>Hymenobacter</taxon>
    </lineage>
</organism>
<dbReference type="Gene3D" id="1.20.120.450">
    <property type="entry name" value="dinb family like domain"/>
    <property type="match status" value="1"/>
</dbReference>
<dbReference type="SUPFAM" id="SSF109854">
    <property type="entry name" value="DinB/YfiT-like putative metalloenzymes"/>
    <property type="match status" value="1"/>
</dbReference>
<dbReference type="InterPro" id="IPR024775">
    <property type="entry name" value="DinB-like"/>
</dbReference>
<proteinExistence type="predicted"/>
<gene>
    <name evidence="2" type="ORF">MUN86_12985</name>
</gene>
<accession>A0ABY4GD54</accession>
<reference evidence="2" key="1">
    <citation type="submission" date="2022-04" db="EMBL/GenBank/DDBJ databases">
        <title>Hymenobacter sp. isolated from the air.</title>
        <authorList>
            <person name="Won M."/>
            <person name="Lee C.-M."/>
            <person name="Woen H.-Y."/>
            <person name="Kwon S.-W."/>
        </authorList>
    </citation>
    <scope>NUCLEOTIDE SEQUENCE</scope>
    <source>
        <strain evidence="2">5420S-77</strain>
    </source>
</reference>